<protein>
    <submittedName>
        <fullName evidence="2">Uncharacterized protein</fullName>
    </submittedName>
</protein>
<feature type="region of interest" description="Disordered" evidence="1">
    <location>
        <begin position="41"/>
        <end position="122"/>
    </location>
</feature>
<keyword evidence="3" id="KW-1185">Reference proteome</keyword>
<proteinExistence type="predicted"/>
<dbReference type="Proteomes" id="UP000784294">
    <property type="component" value="Unassembled WGS sequence"/>
</dbReference>
<dbReference type="EMBL" id="CAAALY010052698">
    <property type="protein sequence ID" value="VEL21707.1"/>
    <property type="molecule type" value="Genomic_DNA"/>
</dbReference>
<organism evidence="2 3">
    <name type="scientific">Protopolystoma xenopodis</name>
    <dbReference type="NCBI Taxonomy" id="117903"/>
    <lineage>
        <taxon>Eukaryota</taxon>
        <taxon>Metazoa</taxon>
        <taxon>Spiralia</taxon>
        <taxon>Lophotrochozoa</taxon>
        <taxon>Platyhelminthes</taxon>
        <taxon>Monogenea</taxon>
        <taxon>Polyopisthocotylea</taxon>
        <taxon>Polystomatidea</taxon>
        <taxon>Polystomatidae</taxon>
        <taxon>Protopolystoma</taxon>
    </lineage>
</organism>
<evidence type="ECO:0000313" key="3">
    <source>
        <dbReference type="Proteomes" id="UP000784294"/>
    </source>
</evidence>
<gene>
    <name evidence="2" type="ORF">PXEA_LOCUS15147</name>
</gene>
<name>A0A3S4ZWP3_9PLAT</name>
<accession>A0A3S4ZWP3</accession>
<evidence type="ECO:0000313" key="2">
    <source>
        <dbReference type="EMBL" id="VEL21707.1"/>
    </source>
</evidence>
<sequence>MNSFFSLHIQFTRLDVPGEAGLHSVLNCAASELQRLREAGSSTVNLSSPGVLSISSPVTSTNASEASTGHQTQPHIGGQSQHCLASGKQYSRDDRLVGPGPTSHAVSSASRGHPLSGPCKSISASAHSLAPTAASRTSTASSTVPLDQLVNAAGTRHNGFGPSLSSGLPRGHTLASPESSACLNRVRLEACDVRSTGSLLDSFALASDTSSCVKPITLGLDLIAYKLTQLQRDSEAITKKVNLLTYKFLFWSILTMK</sequence>
<reference evidence="2" key="1">
    <citation type="submission" date="2018-11" db="EMBL/GenBank/DDBJ databases">
        <authorList>
            <consortium name="Pathogen Informatics"/>
        </authorList>
    </citation>
    <scope>NUCLEOTIDE SEQUENCE</scope>
</reference>
<dbReference type="AlphaFoldDB" id="A0A3S4ZWP3"/>
<evidence type="ECO:0000256" key="1">
    <source>
        <dbReference type="SAM" id="MobiDB-lite"/>
    </source>
</evidence>
<comment type="caution">
    <text evidence="2">The sequence shown here is derived from an EMBL/GenBank/DDBJ whole genome shotgun (WGS) entry which is preliminary data.</text>
</comment>
<feature type="compositionally biased region" description="Polar residues" evidence="1">
    <location>
        <begin position="41"/>
        <end position="83"/>
    </location>
</feature>